<accession>A0ABU0GP08</accession>
<feature type="compositionally biased region" description="Basic and acidic residues" evidence="1">
    <location>
        <begin position="86"/>
        <end position="107"/>
    </location>
</feature>
<evidence type="ECO:0008006" key="4">
    <source>
        <dbReference type="Google" id="ProtNLM"/>
    </source>
</evidence>
<evidence type="ECO:0000256" key="1">
    <source>
        <dbReference type="SAM" id="MobiDB-lite"/>
    </source>
</evidence>
<comment type="caution">
    <text evidence="2">The sequence shown here is derived from an EMBL/GenBank/DDBJ whole genome shotgun (WGS) entry which is preliminary data.</text>
</comment>
<evidence type="ECO:0000313" key="3">
    <source>
        <dbReference type="Proteomes" id="UP001240250"/>
    </source>
</evidence>
<gene>
    <name evidence="2" type="ORF">JO380_003461</name>
</gene>
<sequence>MRRLFWVGVGVALTVVVVRRGRQLVDAYAPAGSADAVDGALRVTRALRAARDDFRAGVAEREAELLDALVGDVDLDELRATAPRRRAELRDSFGGRPPRDDLARDLAARGWAGEPTQDPDDDEHAPFF</sequence>
<dbReference type="RefSeq" id="WP_046528346.1">
    <property type="nucleotide sequence ID" value="NZ_JAUSVM010000001.1"/>
</dbReference>
<dbReference type="EMBL" id="JAUSVM010000001">
    <property type="protein sequence ID" value="MDQ0427080.1"/>
    <property type="molecule type" value="Genomic_DNA"/>
</dbReference>
<keyword evidence="3" id="KW-1185">Reference proteome</keyword>
<proteinExistence type="predicted"/>
<evidence type="ECO:0000313" key="2">
    <source>
        <dbReference type="EMBL" id="MDQ0427080.1"/>
    </source>
</evidence>
<dbReference type="Proteomes" id="UP001240250">
    <property type="component" value="Unassembled WGS sequence"/>
</dbReference>
<organism evidence="2 3">
    <name type="scientific">Cellulomonas iranensis</name>
    <dbReference type="NCBI Taxonomy" id="76862"/>
    <lineage>
        <taxon>Bacteria</taxon>
        <taxon>Bacillati</taxon>
        <taxon>Actinomycetota</taxon>
        <taxon>Actinomycetes</taxon>
        <taxon>Micrococcales</taxon>
        <taxon>Cellulomonadaceae</taxon>
        <taxon>Cellulomonas</taxon>
    </lineage>
</organism>
<feature type="compositionally biased region" description="Acidic residues" evidence="1">
    <location>
        <begin position="117"/>
        <end position="128"/>
    </location>
</feature>
<feature type="region of interest" description="Disordered" evidence="1">
    <location>
        <begin position="86"/>
        <end position="128"/>
    </location>
</feature>
<protein>
    <recommendedName>
        <fullName evidence="4">Secreted protein</fullName>
    </recommendedName>
</protein>
<reference evidence="2 3" key="1">
    <citation type="submission" date="2023-07" db="EMBL/GenBank/DDBJ databases">
        <title>Sequencing the genomes of 1000 actinobacteria strains.</title>
        <authorList>
            <person name="Klenk H.-P."/>
        </authorList>
    </citation>
    <scope>NUCLEOTIDE SEQUENCE [LARGE SCALE GENOMIC DNA]</scope>
    <source>
        <strain evidence="2 3">DSM 14785</strain>
    </source>
</reference>
<name>A0ABU0GP08_9CELL</name>